<organism evidence="3 4">
    <name type="scientific">Heyndrickxia acidicola</name>
    <dbReference type="NCBI Taxonomy" id="209389"/>
    <lineage>
        <taxon>Bacteria</taxon>
        <taxon>Bacillati</taxon>
        <taxon>Bacillota</taxon>
        <taxon>Bacilli</taxon>
        <taxon>Bacillales</taxon>
        <taxon>Bacillaceae</taxon>
        <taxon>Heyndrickxia</taxon>
    </lineage>
</organism>
<dbReference type="InterPro" id="IPR036374">
    <property type="entry name" value="OxRdtase_Mopterin-bd_sf"/>
</dbReference>
<feature type="transmembrane region" description="Helical" evidence="1">
    <location>
        <begin position="161"/>
        <end position="179"/>
    </location>
</feature>
<keyword evidence="1" id="KW-0472">Membrane</keyword>
<protein>
    <submittedName>
        <fullName evidence="3">Molybdopterin-dependent oxidoreductase</fullName>
    </submittedName>
</protein>
<dbReference type="Proteomes" id="UP001341444">
    <property type="component" value="Unassembled WGS sequence"/>
</dbReference>
<reference evidence="3 4" key="1">
    <citation type="submission" date="2023-03" db="EMBL/GenBank/DDBJ databases">
        <title>Bacillus Genome Sequencing.</title>
        <authorList>
            <person name="Dunlap C."/>
        </authorList>
    </citation>
    <scope>NUCLEOTIDE SEQUENCE [LARGE SCALE GENOMIC DNA]</scope>
    <source>
        <strain evidence="3 4">B-23453</strain>
    </source>
</reference>
<comment type="caution">
    <text evidence="3">The sequence shown here is derived from an EMBL/GenBank/DDBJ whole genome shotgun (WGS) entry which is preliminary data.</text>
</comment>
<feature type="transmembrane region" description="Helical" evidence="1">
    <location>
        <begin position="84"/>
        <end position="106"/>
    </location>
</feature>
<gene>
    <name evidence="3" type="ORF">P4T90_23270</name>
</gene>
<accession>A0ABU6MPQ9</accession>
<evidence type="ECO:0000256" key="1">
    <source>
        <dbReference type="SAM" id="Phobius"/>
    </source>
</evidence>
<dbReference type="RefSeq" id="WP_066271490.1">
    <property type="nucleotide sequence ID" value="NZ_JARMAB010000045.1"/>
</dbReference>
<feature type="transmembrane region" description="Helical" evidence="1">
    <location>
        <begin position="21"/>
        <end position="40"/>
    </location>
</feature>
<evidence type="ECO:0000259" key="2">
    <source>
        <dbReference type="Pfam" id="PF00174"/>
    </source>
</evidence>
<dbReference type="PANTHER" id="PTHR43032">
    <property type="entry name" value="PROTEIN-METHIONINE-SULFOXIDE REDUCTASE"/>
    <property type="match status" value="1"/>
</dbReference>
<dbReference type="Gene3D" id="3.90.420.10">
    <property type="entry name" value="Oxidoreductase, molybdopterin-binding domain"/>
    <property type="match status" value="1"/>
</dbReference>
<evidence type="ECO:0000313" key="4">
    <source>
        <dbReference type="Proteomes" id="UP001341444"/>
    </source>
</evidence>
<dbReference type="SUPFAM" id="SSF81342">
    <property type="entry name" value="Transmembrane di-heme cytochromes"/>
    <property type="match status" value="1"/>
</dbReference>
<dbReference type="EMBL" id="JARMAB010000045">
    <property type="protein sequence ID" value="MED1205956.1"/>
    <property type="molecule type" value="Genomic_DNA"/>
</dbReference>
<feature type="domain" description="Oxidoreductase molybdopterin-binding" evidence="2">
    <location>
        <begin position="210"/>
        <end position="355"/>
    </location>
</feature>
<keyword evidence="4" id="KW-1185">Reference proteome</keyword>
<feature type="transmembrane region" description="Helical" evidence="1">
    <location>
        <begin position="118"/>
        <end position="140"/>
    </location>
</feature>
<dbReference type="SUPFAM" id="SSF56524">
    <property type="entry name" value="Oxidoreductase molybdopterin-binding domain"/>
    <property type="match status" value="1"/>
</dbReference>
<name>A0ABU6MPQ9_9BACI</name>
<dbReference type="InterPro" id="IPR016174">
    <property type="entry name" value="Di-haem_cyt_TM"/>
</dbReference>
<feature type="transmembrane region" description="Helical" evidence="1">
    <location>
        <begin position="52"/>
        <end position="72"/>
    </location>
</feature>
<evidence type="ECO:0000313" key="3">
    <source>
        <dbReference type="EMBL" id="MED1205956.1"/>
    </source>
</evidence>
<keyword evidence="1" id="KW-1133">Transmembrane helix</keyword>
<sequence>MKRKWFPHGKWPKYYIWIHNYSIVSFMCLILTGLFLYIPFLHVRLIRYLSFFYDVHIFLGIVFFLSLFSPFFKKLPNGKRIRNIDWFMPIFFGMAIVLTGLSLWQINWFPASIREAAFAWHGNLSYILGFWFILHGLLKATGTKYPSTLVTKKMDPERRQFLRWGVAGLVVGVIAMTPFSKLFTLREKFSTPSKTDVHEFPEYFTVTDNYPKVTLDKYRLKVDGLVTTPTSITIEQLKSFPVTKQTKNFQCVTGWTVADVEWEGIHIRELVSLVKPNSEASFITFYSADGVYTESLSLKEAMEADVLLAYKMDRQPLRVEQGFPLRLVVPRMYGYKSIKWVNRVEFASTRIQGYWEQRGYPAEATF</sequence>
<keyword evidence="1" id="KW-0812">Transmembrane</keyword>
<dbReference type="Pfam" id="PF00174">
    <property type="entry name" value="Oxidored_molyb"/>
    <property type="match status" value="1"/>
</dbReference>
<dbReference type="InterPro" id="IPR000572">
    <property type="entry name" value="OxRdtase_Mopterin-bd_dom"/>
</dbReference>
<proteinExistence type="predicted"/>